<accession>A0ACC2LYL1</accession>
<evidence type="ECO:0000313" key="2">
    <source>
        <dbReference type="Proteomes" id="UP001234297"/>
    </source>
</evidence>
<comment type="caution">
    <text evidence="1">The sequence shown here is derived from an EMBL/GenBank/DDBJ whole genome shotgun (WGS) entry which is preliminary data.</text>
</comment>
<gene>
    <name evidence="1" type="ORF">MRB53_012796</name>
</gene>
<organism evidence="1 2">
    <name type="scientific">Persea americana</name>
    <name type="common">Avocado</name>
    <dbReference type="NCBI Taxonomy" id="3435"/>
    <lineage>
        <taxon>Eukaryota</taxon>
        <taxon>Viridiplantae</taxon>
        <taxon>Streptophyta</taxon>
        <taxon>Embryophyta</taxon>
        <taxon>Tracheophyta</taxon>
        <taxon>Spermatophyta</taxon>
        <taxon>Magnoliopsida</taxon>
        <taxon>Magnoliidae</taxon>
        <taxon>Laurales</taxon>
        <taxon>Lauraceae</taxon>
        <taxon>Persea</taxon>
    </lineage>
</organism>
<evidence type="ECO:0000313" key="1">
    <source>
        <dbReference type="EMBL" id="KAJ8638529.1"/>
    </source>
</evidence>
<reference evidence="1 2" key="1">
    <citation type="journal article" date="2022" name="Hortic Res">
        <title>A haplotype resolved chromosomal level avocado genome allows analysis of novel avocado genes.</title>
        <authorList>
            <person name="Nath O."/>
            <person name="Fletcher S.J."/>
            <person name="Hayward A."/>
            <person name="Shaw L.M."/>
            <person name="Masouleh A.K."/>
            <person name="Furtado A."/>
            <person name="Henry R.J."/>
            <person name="Mitter N."/>
        </authorList>
    </citation>
    <scope>NUCLEOTIDE SEQUENCE [LARGE SCALE GENOMIC DNA]</scope>
    <source>
        <strain evidence="2">cv. Hass</strain>
    </source>
</reference>
<dbReference type="EMBL" id="CM056811">
    <property type="protein sequence ID" value="KAJ8638529.1"/>
    <property type="molecule type" value="Genomic_DNA"/>
</dbReference>
<dbReference type="Proteomes" id="UP001234297">
    <property type="component" value="Chromosome 3"/>
</dbReference>
<protein>
    <submittedName>
        <fullName evidence="1">Uncharacterized protein</fullName>
    </submittedName>
</protein>
<name>A0ACC2LYL1_PERAE</name>
<sequence length="277" mass="31072">MAGIVVVFDFDKTIIDCDSDNWVVDDLGATDLFNELLPTMPWNSLMDRMMEELHSQGRTIEEIADSLKRAPLHPQIITAIKSAYALGCDLRIVSDANLFFIETILKHHGLIDYFSEINTNPSFVDEEGKLRIFPYHDFKSTSHGCDLCPPNMCKGLIIERIQSSVLKDGDGKKRFIYLGDGKGDYCPSLKLGGGDYVMPRKNLPLWELISSNPLLIKAEVHEWSYGEELGRVLLHLINKAQIEDSTTSAQLISADCKFQTMPLSSHDALPHTLPVPH</sequence>
<keyword evidence="2" id="KW-1185">Reference proteome</keyword>
<proteinExistence type="predicted"/>